<keyword evidence="1" id="KW-0812">Transmembrane</keyword>
<name>A0ABW3MYQ0_9MICO</name>
<evidence type="ECO:0000313" key="2">
    <source>
        <dbReference type="EMBL" id="MFD1055042.1"/>
    </source>
</evidence>
<reference evidence="3" key="1">
    <citation type="journal article" date="2019" name="Int. J. Syst. Evol. Microbiol.">
        <title>The Global Catalogue of Microorganisms (GCM) 10K type strain sequencing project: providing services to taxonomists for standard genome sequencing and annotation.</title>
        <authorList>
            <consortium name="The Broad Institute Genomics Platform"/>
            <consortium name="The Broad Institute Genome Sequencing Center for Infectious Disease"/>
            <person name="Wu L."/>
            <person name="Ma J."/>
        </authorList>
    </citation>
    <scope>NUCLEOTIDE SEQUENCE [LARGE SCALE GENOMIC DNA]</scope>
    <source>
        <strain evidence="3">CCUG 57508</strain>
    </source>
</reference>
<dbReference type="EMBL" id="JBHTKH010000007">
    <property type="protein sequence ID" value="MFD1055042.1"/>
    <property type="molecule type" value="Genomic_DNA"/>
</dbReference>
<proteinExistence type="predicted"/>
<evidence type="ECO:0000256" key="1">
    <source>
        <dbReference type="SAM" id="Phobius"/>
    </source>
</evidence>
<keyword evidence="1" id="KW-0472">Membrane</keyword>
<dbReference type="Proteomes" id="UP001597046">
    <property type="component" value="Unassembled WGS sequence"/>
</dbReference>
<keyword evidence="1" id="KW-1133">Transmembrane helix</keyword>
<accession>A0ABW3MYQ0</accession>
<gene>
    <name evidence="2" type="ORF">ACFQ2V_12055</name>
</gene>
<protein>
    <submittedName>
        <fullName evidence="2">Uncharacterized protein</fullName>
    </submittedName>
</protein>
<keyword evidence="3" id="KW-1185">Reference proteome</keyword>
<organism evidence="2 3">
    <name type="scientific">Terrabacter terrigena</name>
    <dbReference type="NCBI Taxonomy" id="574718"/>
    <lineage>
        <taxon>Bacteria</taxon>
        <taxon>Bacillati</taxon>
        <taxon>Actinomycetota</taxon>
        <taxon>Actinomycetes</taxon>
        <taxon>Micrococcales</taxon>
        <taxon>Intrasporangiaceae</taxon>
        <taxon>Terrabacter</taxon>
    </lineage>
</organism>
<comment type="caution">
    <text evidence="2">The sequence shown here is derived from an EMBL/GenBank/DDBJ whole genome shotgun (WGS) entry which is preliminary data.</text>
</comment>
<dbReference type="RefSeq" id="WP_386052946.1">
    <property type="nucleotide sequence ID" value="NZ_JBHTKH010000007.1"/>
</dbReference>
<sequence>MSGGEVAVVVLSPFLLILGITAYAMACTRYPRRDRTGGKR</sequence>
<evidence type="ECO:0000313" key="3">
    <source>
        <dbReference type="Proteomes" id="UP001597046"/>
    </source>
</evidence>
<feature type="transmembrane region" description="Helical" evidence="1">
    <location>
        <begin position="6"/>
        <end position="26"/>
    </location>
</feature>